<proteinExistence type="predicted"/>
<dbReference type="Gene3D" id="3.30.200.20">
    <property type="entry name" value="Phosphorylase Kinase, domain 1"/>
    <property type="match status" value="1"/>
</dbReference>
<sequence length="302" mass="34840">MNWLELSESLNTQLAEQDLPPIHILSTHAISGGDSHSAYQLHTPNQNYFLKLAPLHQRPILEAEQHNLNALLQSNTLNCPTPYATGTYQEHAWLLMEFILLTTSGNEAQRGKDLALMHHQINRKPQPFGWFEDNFIGLTAQQNAWSNDWVHFYGQHRLLPQLELSQLKGAPSTLYQSGIKLIKVLPFWFQDYQLEASLLHGDLWAGNSAFTSEGEPIFFDPACYYGDRETDLAMTELFHGFNPDFYQGYHEIFPIDSGYQQRKPLYQLYHLLNHFNLFGGAYLQQAEQSIQQLLQQTEHSFF</sequence>
<keyword evidence="1" id="KW-0808">Transferase</keyword>
<dbReference type="PIRSF" id="PIRSF006221">
    <property type="entry name" value="Ketosamine-3-kinase"/>
    <property type="match status" value="1"/>
</dbReference>
<dbReference type="EMBL" id="UOFC01000134">
    <property type="protein sequence ID" value="VAW47294.1"/>
    <property type="molecule type" value="Genomic_DNA"/>
</dbReference>
<dbReference type="InterPro" id="IPR011009">
    <property type="entry name" value="Kinase-like_dom_sf"/>
</dbReference>
<dbReference type="InterPro" id="IPR016477">
    <property type="entry name" value="Fructo-/Ketosamine-3-kinase"/>
</dbReference>
<protein>
    <submittedName>
        <fullName evidence="1">Ribulosamine/erythrulosamine 3-kinase potentially involved in protein deglycation</fullName>
    </submittedName>
</protein>
<dbReference type="AlphaFoldDB" id="A0A3B0WUC3"/>
<organism evidence="1">
    <name type="scientific">hydrothermal vent metagenome</name>
    <dbReference type="NCBI Taxonomy" id="652676"/>
    <lineage>
        <taxon>unclassified sequences</taxon>
        <taxon>metagenomes</taxon>
        <taxon>ecological metagenomes</taxon>
    </lineage>
</organism>
<dbReference type="SUPFAM" id="SSF56112">
    <property type="entry name" value="Protein kinase-like (PK-like)"/>
    <property type="match status" value="1"/>
</dbReference>
<keyword evidence="1" id="KW-0418">Kinase</keyword>
<dbReference type="Pfam" id="PF03881">
    <property type="entry name" value="Fructosamin_kin"/>
    <property type="match status" value="1"/>
</dbReference>
<reference evidence="1" key="1">
    <citation type="submission" date="2018-06" db="EMBL/GenBank/DDBJ databases">
        <authorList>
            <person name="Zhirakovskaya E."/>
        </authorList>
    </citation>
    <scope>NUCLEOTIDE SEQUENCE</scope>
</reference>
<dbReference type="Gene3D" id="3.90.1200.10">
    <property type="match status" value="1"/>
</dbReference>
<accession>A0A3B0WUC3</accession>
<dbReference type="PANTHER" id="PTHR12149:SF8">
    <property type="entry name" value="PROTEIN-RIBULOSAMINE 3-KINASE"/>
    <property type="match status" value="1"/>
</dbReference>
<dbReference type="GO" id="GO:0016301">
    <property type="term" value="F:kinase activity"/>
    <property type="evidence" value="ECO:0007669"/>
    <property type="project" value="UniProtKB-KW"/>
</dbReference>
<gene>
    <name evidence="1" type="ORF">MNBD_GAMMA03-1294</name>
</gene>
<name>A0A3B0WUC3_9ZZZZ</name>
<dbReference type="PANTHER" id="PTHR12149">
    <property type="entry name" value="FRUCTOSAMINE 3 KINASE-RELATED PROTEIN"/>
    <property type="match status" value="1"/>
</dbReference>
<evidence type="ECO:0000313" key="1">
    <source>
        <dbReference type="EMBL" id="VAW47294.1"/>
    </source>
</evidence>